<dbReference type="Pfam" id="PF12974">
    <property type="entry name" value="Phosphonate-bd"/>
    <property type="match status" value="1"/>
</dbReference>
<reference evidence="1 2" key="1">
    <citation type="submission" date="2019-08" db="EMBL/GenBank/DDBJ databases">
        <title>Hyperibacter terrae gen. nov., sp. nov. and Hyperibacter viscosus sp. nov., two new members in the family Rhodospirillaceae isolated from the rhizosphere of Hypericum perforatum.</title>
        <authorList>
            <person name="Noviana Z."/>
        </authorList>
    </citation>
    <scope>NUCLEOTIDE SEQUENCE [LARGE SCALE GENOMIC DNA]</scope>
    <source>
        <strain evidence="1 2">R5913</strain>
    </source>
</reference>
<evidence type="ECO:0000313" key="1">
    <source>
        <dbReference type="EMBL" id="QEX17823.1"/>
    </source>
</evidence>
<protein>
    <submittedName>
        <fullName evidence="1">Phosphate ABC transporter substrate-binding protein</fullName>
    </submittedName>
</protein>
<evidence type="ECO:0000313" key="2">
    <source>
        <dbReference type="Proteomes" id="UP000326202"/>
    </source>
</evidence>
<accession>A0A5J6MKB8</accession>
<gene>
    <name evidence="1" type="ORF">FRZ44_31260</name>
</gene>
<dbReference type="PANTHER" id="PTHR35841">
    <property type="entry name" value="PHOSPHONATES-BINDING PERIPLASMIC PROTEIN"/>
    <property type="match status" value="1"/>
</dbReference>
<dbReference type="EMBL" id="CP042906">
    <property type="protein sequence ID" value="QEX17823.1"/>
    <property type="molecule type" value="Genomic_DNA"/>
</dbReference>
<name>A0A5J6MKB8_9PROT</name>
<dbReference type="SUPFAM" id="SSF53850">
    <property type="entry name" value="Periplasmic binding protein-like II"/>
    <property type="match status" value="1"/>
</dbReference>
<dbReference type="RefSeq" id="WP_151178040.1">
    <property type="nucleotide sequence ID" value="NZ_CP042906.1"/>
</dbReference>
<sequence>MTIAGLPMYDPQLLHAATDAWWTGLARAFRHEGIEDLPDHLTRGMPEYALWARPDLIFAQTCGYPLMKSFRDRLKVVATPVYDAPGCEGAHYRSWILVREASPLMQLAELRGTRVAYNSTDSQSGYNVLRAMLAPLAKSGHFVSAAIETGGHRKSIAAVREGRADFAAIDCVTYAILMRHQPQLLYGTRVIAGSPPAPSLPYVTAKETSDDDLARMRNGLKEALIEPDLAWAREALLIAGAEILAEDAYETMLTQEREALAQGYGTLV</sequence>
<dbReference type="PANTHER" id="PTHR35841:SF1">
    <property type="entry name" value="PHOSPHONATES-BINDING PERIPLASMIC PROTEIN"/>
    <property type="match status" value="1"/>
</dbReference>
<dbReference type="KEGG" id="htq:FRZ44_31260"/>
<dbReference type="Gene3D" id="3.40.190.10">
    <property type="entry name" value="Periplasmic binding protein-like II"/>
    <property type="match status" value="1"/>
</dbReference>
<dbReference type="OrthoDB" id="7353682at2"/>
<proteinExistence type="predicted"/>
<dbReference type="Proteomes" id="UP000326202">
    <property type="component" value="Chromosome"/>
</dbReference>
<keyword evidence="2" id="KW-1185">Reference proteome</keyword>
<dbReference type="AlphaFoldDB" id="A0A5J6MKB8"/>
<organism evidence="1 2">
    <name type="scientific">Hypericibacter terrae</name>
    <dbReference type="NCBI Taxonomy" id="2602015"/>
    <lineage>
        <taxon>Bacteria</taxon>
        <taxon>Pseudomonadati</taxon>
        <taxon>Pseudomonadota</taxon>
        <taxon>Alphaproteobacteria</taxon>
        <taxon>Rhodospirillales</taxon>
        <taxon>Dongiaceae</taxon>
        <taxon>Hypericibacter</taxon>
    </lineage>
</organism>